<organism evidence="1 2">
    <name type="scientific">Cymbomonas tetramitiformis</name>
    <dbReference type="NCBI Taxonomy" id="36881"/>
    <lineage>
        <taxon>Eukaryota</taxon>
        <taxon>Viridiplantae</taxon>
        <taxon>Chlorophyta</taxon>
        <taxon>Pyramimonadophyceae</taxon>
        <taxon>Pyramimonadales</taxon>
        <taxon>Pyramimonadaceae</taxon>
        <taxon>Cymbomonas</taxon>
    </lineage>
</organism>
<dbReference type="InterPro" id="IPR039741">
    <property type="entry name" value="UDP-sugar_pyrophosphorylase"/>
</dbReference>
<keyword evidence="2" id="KW-1185">Reference proteome</keyword>
<evidence type="ECO:0000313" key="2">
    <source>
        <dbReference type="Proteomes" id="UP001190700"/>
    </source>
</evidence>
<sequence>MDLLDANANFGMASGQVRLIKQEKVACFTDNAATLATEPGDRFAFMTKPHGHGDVHMVMHTSGTAEDWHAKGVKWVCFFQDTNSLVFRAITAAIGNSATNHYVYNSVSVPRKAKEAIGQ</sequence>
<comment type="caution">
    <text evidence="1">The sequence shown here is derived from an EMBL/GenBank/DDBJ whole genome shotgun (WGS) entry which is preliminary data.</text>
</comment>
<dbReference type="PANTHER" id="PTHR11952">
    <property type="entry name" value="UDP- GLUCOSE PYROPHOSPHORYLASE"/>
    <property type="match status" value="1"/>
</dbReference>
<dbReference type="EMBL" id="LGRX02022125">
    <property type="protein sequence ID" value="KAK3255917.1"/>
    <property type="molecule type" value="Genomic_DNA"/>
</dbReference>
<dbReference type="PANTHER" id="PTHR11952:SF9">
    <property type="entry name" value="UDP-SUGAR PYROPHOSPHORYLASE"/>
    <property type="match status" value="1"/>
</dbReference>
<dbReference type="InterPro" id="IPR029044">
    <property type="entry name" value="Nucleotide-diphossugar_trans"/>
</dbReference>
<dbReference type="GO" id="GO:0006048">
    <property type="term" value="P:UDP-N-acetylglucosamine biosynthetic process"/>
    <property type="evidence" value="ECO:0007669"/>
    <property type="project" value="TreeGrafter"/>
</dbReference>
<protein>
    <submittedName>
        <fullName evidence="1">Uncharacterized protein</fullName>
    </submittedName>
</protein>
<name>A0AAE0KPG8_9CHLO</name>
<reference evidence="1 2" key="1">
    <citation type="journal article" date="2015" name="Genome Biol. Evol.">
        <title>Comparative Genomics of a Bacterivorous Green Alga Reveals Evolutionary Causalities and Consequences of Phago-Mixotrophic Mode of Nutrition.</title>
        <authorList>
            <person name="Burns J.A."/>
            <person name="Paasch A."/>
            <person name="Narechania A."/>
            <person name="Kim E."/>
        </authorList>
    </citation>
    <scope>NUCLEOTIDE SEQUENCE [LARGE SCALE GENOMIC DNA]</scope>
    <source>
        <strain evidence="1 2">PLY_AMNH</strain>
    </source>
</reference>
<dbReference type="Proteomes" id="UP001190700">
    <property type="component" value="Unassembled WGS sequence"/>
</dbReference>
<dbReference type="SUPFAM" id="SSF53448">
    <property type="entry name" value="Nucleotide-diphospho-sugar transferases"/>
    <property type="match status" value="1"/>
</dbReference>
<gene>
    <name evidence="1" type="ORF">CYMTET_34925</name>
</gene>
<proteinExistence type="predicted"/>
<dbReference type="Gene3D" id="3.90.550.10">
    <property type="entry name" value="Spore Coat Polysaccharide Biosynthesis Protein SpsA, Chain A"/>
    <property type="match status" value="1"/>
</dbReference>
<dbReference type="GO" id="GO:0003977">
    <property type="term" value="F:UDP-N-acetylglucosamine diphosphorylase activity"/>
    <property type="evidence" value="ECO:0007669"/>
    <property type="project" value="TreeGrafter"/>
</dbReference>
<evidence type="ECO:0000313" key="1">
    <source>
        <dbReference type="EMBL" id="KAK3255917.1"/>
    </source>
</evidence>
<accession>A0AAE0KPG8</accession>
<dbReference type="AlphaFoldDB" id="A0AAE0KPG8"/>